<evidence type="ECO:0000256" key="8">
    <source>
        <dbReference type="RuleBase" id="RU363041"/>
    </source>
</evidence>
<gene>
    <name evidence="9" type="ORF">H8B06_04825</name>
</gene>
<evidence type="ECO:0000313" key="10">
    <source>
        <dbReference type="Proteomes" id="UP000602759"/>
    </source>
</evidence>
<comment type="subcellular location">
    <subcellularLocation>
        <location evidence="1 8">Cell membrane</location>
        <topology evidence="1 8">Multi-pass membrane protein</topology>
    </subcellularLocation>
</comment>
<feature type="transmembrane region" description="Helical" evidence="8">
    <location>
        <begin position="6"/>
        <end position="25"/>
    </location>
</feature>
<proteinExistence type="inferred from homology"/>
<evidence type="ECO:0000256" key="6">
    <source>
        <dbReference type="ARBA" id="ARBA00022989"/>
    </source>
</evidence>
<feature type="transmembrane region" description="Helical" evidence="8">
    <location>
        <begin position="144"/>
        <end position="167"/>
    </location>
</feature>
<keyword evidence="6 8" id="KW-1133">Transmembrane helix</keyword>
<dbReference type="PANTHER" id="PTHR30269:SF23">
    <property type="entry name" value="MEMBRANE TRANSPORTER PROTEIN YDHB-RELATED"/>
    <property type="match status" value="1"/>
</dbReference>
<dbReference type="InterPro" id="IPR002781">
    <property type="entry name" value="TM_pro_TauE-like"/>
</dbReference>
<dbReference type="Pfam" id="PF01925">
    <property type="entry name" value="TauE"/>
    <property type="match status" value="1"/>
</dbReference>
<comment type="similarity">
    <text evidence="2 8">Belongs to the 4-toluene sulfonate uptake permease (TSUP) (TC 2.A.102) family.</text>
</comment>
<comment type="caution">
    <text evidence="9">The sequence shown here is derived from an EMBL/GenBank/DDBJ whole genome shotgun (WGS) entry which is preliminary data.</text>
</comment>
<dbReference type="InterPro" id="IPR052017">
    <property type="entry name" value="TSUP"/>
</dbReference>
<dbReference type="EMBL" id="JACOIK010000003">
    <property type="protein sequence ID" value="MBD1432141.1"/>
    <property type="molecule type" value="Genomic_DNA"/>
</dbReference>
<keyword evidence="10" id="KW-1185">Reference proteome</keyword>
<name>A0ABR7YLP1_9SPHI</name>
<feature type="transmembrane region" description="Helical" evidence="8">
    <location>
        <begin position="37"/>
        <end position="70"/>
    </location>
</feature>
<feature type="transmembrane region" description="Helical" evidence="8">
    <location>
        <begin position="236"/>
        <end position="253"/>
    </location>
</feature>
<dbReference type="RefSeq" id="WP_190993174.1">
    <property type="nucleotide sequence ID" value="NZ_JACOIK010000003.1"/>
</dbReference>
<evidence type="ECO:0000256" key="3">
    <source>
        <dbReference type="ARBA" id="ARBA00022448"/>
    </source>
</evidence>
<accession>A0ABR7YLP1</accession>
<sequence>MNEALQLLSSPVGWALYFVCAVLIGMSKTGIQNIGTLAVPLFAFLFGAKYSTGIVLILLCIADLVAVIYYRKEFLWGEVKKLLPASLFGLIVGLLLGNYIDDKVFKLLIGICIIVGVGIMIWLGKTSQQKQDKLTKNRWYSPVFGFILGFSTMIGNAAGPALSVYMLSKRLNKISFAATSAWFIMLLNFTKIPLQAFVWHNLTWAGFYLNLFAIPFILLGGYIGIKIVKILPEKKFRILIMTLVVISAILLIVL</sequence>
<keyword evidence="3" id="KW-0813">Transport</keyword>
<feature type="transmembrane region" description="Helical" evidence="8">
    <location>
        <begin position="204"/>
        <end position="224"/>
    </location>
</feature>
<keyword evidence="7 8" id="KW-0472">Membrane</keyword>
<evidence type="ECO:0000256" key="5">
    <source>
        <dbReference type="ARBA" id="ARBA00022692"/>
    </source>
</evidence>
<protein>
    <recommendedName>
        <fullName evidence="8">Probable membrane transporter protein</fullName>
    </recommendedName>
</protein>
<evidence type="ECO:0000256" key="2">
    <source>
        <dbReference type="ARBA" id="ARBA00009142"/>
    </source>
</evidence>
<evidence type="ECO:0000313" key="9">
    <source>
        <dbReference type="EMBL" id="MBD1432141.1"/>
    </source>
</evidence>
<reference evidence="9 10" key="1">
    <citation type="submission" date="2020-08" db="EMBL/GenBank/DDBJ databases">
        <title>Sphingobacterium sp. DN00404 isolated from aquaculture water.</title>
        <authorList>
            <person name="Zhang M."/>
        </authorList>
    </citation>
    <scope>NUCLEOTIDE SEQUENCE [LARGE SCALE GENOMIC DNA]</scope>
    <source>
        <strain evidence="9 10">DN00404</strain>
    </source>
</reference>
<evidence type="ECO:0000256" key="1">
    <source>
        <dbReference type="ARBA" id="ARBA00004651"/>
    </source>
</evidence>
<feature type="transmembrane region" description="Helical" evidence="8">
    <location>
        <begin position="174"/>
        <end position="192"/>
    </location>
</feature>
<keyword evidence="4 8" id="KW-1003">Cell membrane</keyword>
<feature type="transmembrane region" description="Helical" evidence="8">
    <location>
        <begin position="82"/>
        <end position="100"/>
    </location>
</feature>
<evidence type="ECO:0000256" key="7">
    <source>
        <dbReference type="ARBA" id="ARBA00023136"/>
    </source>
</evidence>
<dbReference type="Proteomes" id="UP000602759">
    <property type="component" value="Unassembled WGS sequence"/>
</dbReference>
<organism evidence="9 10">
    <name type="scientific">Sphingobacterium micropteri</name>
    <dbReference type="NCBI Taxonomy" id="2763501"/>
    <lineage>
        <taxon>Bacteria</taxon>
        <taxon>Pseudomonadati</taxon>
        <taxon>Bacteroidota</taxon>
        <taxon>Sphingobacteriia</taxon>
        <taxon>Sphingobacteriales</taxon>
        <taxon>Sphingobacteriaceae</taxon>
        <taxon>Sphingobacterium</taxon>
    </lineage>
</organism>
<feature type="transmembrane region" description="Helical" evidence="8">
    <location>
        <begin position="107"/>
        <end position="124"/>
    </location>
</feature>
<keyword evidence="5 8" id="KW-0812">Transmembrane</keyword>
<dbReference type="PANTHER" id="PTHR30269">
    <property type="entry name" value="TRANSMEMBRANE PROTEIN YFCA"/>
    <property type="match status" value="1"/>
</dbReference>
<evidence type="ECO:0000256" key="4">
    <source>
        <dbReference type="ARBA" id="ARBA00022475"/>
    </source>
</evidence>